<protein>
    <recommendedName>
        <fullName evidence="4">Protein SDS23</fullName>
    </recommendedName>
    <alternativeName>
        <fullName evidence="5">Protein sds23</fullName>
    </alternativeName>
</protein>
<evidence type="ECO:0000259" key="11">
    <source>
        <dbReference type="PROSITE" id="PS51371"/>
    </source>
</evidence>
<dbReference type="GO" id="GO:0030071">
    <property type="term" value="P:regulation of mitotic metaphase/anaphase transition"/>
    <property type="evidence" value="ECO:0007669"/>
    <property type="project" value="InterPro"/>
</dbReference>
<dbReference type="SMART" id="SM00116">
    <property type="entry name" value="CBS"/>
    <property type="match status" value="2"/>
</dbReference>
<dbReference type="Pfam" id="PF00571">
    <property type="entry name" value="CBS"/>
    <property type="match status" value="2"/>
</dbReference>
<gene>
    <name evidence="12" type="ORF">EJ08DRAFT_563399</name>
</gene>
<evidence type="ECO:0000256" key="3">
    <source>
        <dbReference type="ARBA" id="ARBA00006624"/>
    </source>
</evidence>
<keyword evidence="8 9" id="KW-0129">CBS domain</keyword>
<evidence type="ECO:0000256" key="1">
    <source>
        <dbReference type="ARBA" id="ARBA00002656"/>
    </source>
</evidence>
<evidence type="ECO:0000256" key="7">
    <source>
        <dbReference type="ARBA" id="ARBA00022737"/>
    </source>
</evidence>
<evidence type="ECO:0000256" key="5">
    <source>
        <dbReference type="ARBA" id="ARBA00020584"/>
    </source>
</evidence>
<evidence type="ECO:0000256" key="10">
    <source>
        <dbReference type="SAM" id="MobiDB-lite"/>
    </source>
</evidence>
<evidence type="ECO:0000256" key="4">
    <source>
        <dbReference type="ARBA" id="ARBA00014106"/>
    </source>
</evidence>
<dbReference type="InterPro" id="IPR050511">
    <property type="entry name" value="AMPK_gamma/SDS23_families"/>
</dbReference>
<organism evidence="12 13">
    <name type="scientific">Tothia fuscella</name>
    <dbReference type="NCBI Taxonomy" id="1048955"/>
    <lineage>
        <taxon>Eukaryota</taxon>
        <taxon>Fungi</taxon>
        <taxon>Dikarya</taxon>
        <taxon>Ascomycota</taxon>
        <taxon>Pezizomycotina</taxon>
        <taxon>Dothideomycetes</taxon>
        <taxon>Pleosporomycetidae</taxon>
        <taxon>Venturiales</taxon>
        <taxon>Cylindrosympodiaceae</taxon>
        <taxon>Tothia</taxon>
    </lineage>
</organism>
<feature type="non-terminal residue" evidence="12">
    <location>
        <position position="1"/>
    </location>
</feature>
<comment type="function">
    <text evidence="1">Involved in DNA replication and cell separation.</text>
</comment>
<evidence type="ECO:0000256" key="8">
    <source>
        <dbReference type="ARBA" id="ARBA00023122"/>
    </source>
</evidence>
<feature type="non-terminal residue" evidence="12">
    <location>
        <position position="501"/>
    </location>
</feature>
<feature type="compositionally biased region" description="Pro residues" evidence="10">
    <location>
        <begin position="360"/>
        <end position="372"/>
    </location>
</feature>
<name>A0A9P4U1N4_9PEZI</name>
<evidence type="ECO:0000313" key="12">
    <source>
        <dbReference type="EMBL" id="KAF2433671.1"/>
    </source>
</evidence>
<dbReference type="GO" id="GO:0005737">
    <property type="term" value="C:cytoplasm"/>
    <property type="evidence" value="ECO:0007669"/>
    <property type="project" value="UniProtKB-SubCell"/>
</dbReference>
<dbReference type="OrthoDB" id="449052at2759"/>
<dbReference type="PANTHER" id="PTHR13780:SF36">
    <property type="entry name" value="CBS DOMAIN-CONTAINING PROTEIN"/>
    <property type="match status" value="1"/>
</dbReference>
<sequence>RSPPKEHALSRTPSSPQMGGHRASLAENLRGNPTSPRQAYRSPSLSQQALKDLMDNPPTAKTGTDEFAGKDWRSIKVGEVVKRELVRFVEMDTSVEEATNVLITSGSPNVILLRESKETNTAISTFDYNDLNAYLLLVVGLAQPEDRQSFKELAQKGREGKPIPLKDIKDLGKKEPLVTLPHTADISKAVEAFGSGIHRILIVTENTHDVVGVLTQLRLVTFFWENGKHFPAIEQLYQATLRELDIGSHSVFAINGDKPLTDALELMNNEGITSLPVLDNQNNVIGNISHVDVRLLTKNTSLPLLRSSCIHFISVILSERGINDGADSVPVFYVNPFSTLAHTVAKLVATRSHRMWIVQPPSPMSSGPPTPAITPSIANPPSHPLPPVSTITTPNSTTTNTSVPSGPPYTTTPSSVPQSSISASHIPGGPISGRLSGVVSLTDVLNLFAKASGLNPHDPNEQREMRRRSSSASARRSVESSRSESVGGGSSVAGSRRGSVS</sequence>
<feature type="domain" description="CBS" evidence="11">
    <location>
        <begin position="247"/>
        <end position="304"/>
    </location>
</feature>
<dbReference type="PROSITE" id="PS51371">
    <property type="entry name" value="CBS"/>
    <property type="match status" value="1"/>
</dbReference>
<comment type="caution">
    <text evidence="12">The sequence shown here is derived from an EMBL/GenBank/DDBJ whole genome shotgun (WGS) entry which is preliminary data.</text>
</comment>
<dbReference type="PIRSF" id="PIRSF018148">
    <property type="entry name" value="UCP018148_CBS_YBR214w"/>
    <property type="match status" value="1"/>
</dbReference>
<feature type="region of interest" description="Disordered" evidence="10">
    <location>
        <begin position="360"/>
        <end position="427"/>
    </location>
</feature>
<dbReference type="GO" id="GO:0042149">
    <property type="term" value="P:cellular response to glucose starvation"/>
    <property type="evidence" value="ECO:0007669"/>
    <property type="project" value="InterPro"/>
</dbReference>
<keyword evidence="13" id="KW-1185">Reference proteome</keyword>
<feature type="compositionally biased region" description="Polar residues" evidence="10">
    <location>
        <begin position="31"/>
        <end position="44"/>
    </location>
</feature>
<dbReference type="InterPro" id="IPR016711">
    <property type="entry name" value="Ssd23"/>
</dbReference>
<dbReference type="Proteomes" id="UP000800235">
    <property type="component" value="Unassembled WGS sequence"/>
</dbReference>
<comment type="similarity">
    <text evidence="3">Belongs to the SDS23 family.</text>
</comment>
<feature type="compositionally biased region" description="Low complexity" evidence="10">
    <location>
        <begin position="492"/>
        <end position="501"/>
    </location>
</feature>
<dbReference type="GO" id="GO:0004865">
    <property type="term" value="F:protein serine/threonine phosphatase inhibitor activity"/>
    <property type="evidence" value="ECO:0007669"/>
    <property type="project" value="TreeGrafter"/>
</dbReference>
<dbReference type="SUPFAM" id="SSF54631">
    <property type="entry name" value="CBS-domain pair"/>
    <property type="match status" value="2"/>
</dbReference>
<dbReference type="PANTHER" id="PTHR13780">
    <property type="entry name" value="AMP-ACTIVATED PROTEIN KINASE, GAMMA REGULATORY SUBUNIT"/>
    <property type="match status" value="1"/>
</dbReference>
<dbReference type="InterPro" id="IPR046342">
    <property type="entry name" value="CBS_dom_sf"/>
</dbReference>
<dbReference type="InterPro" id="IPR000644">
    <property type="entry name" value="CBS_dom"/>
</dbReference>
<feature type="compositionally biased region" description="Low complexity" evidence="10">
    <location>
        <begin position="388"/>
        <end position="424"/>
    </location>
</feature>
<feature type="region of interest" description="Disordered" evidence="10">
    <location>
        <begin position="1"/>
        <end position="44"/>
    </location>
</feature>
<comment type="subcellular location">
    <subcellularLocation>
        <location evidence="2">Cytoplasm</location>
    </subcellularLocation>
</comment>
<dbReference type="EMBL" id="MU007019">
    <property type="protein sequence ID" value="KAF2433671.1"/>
    <property type="molecule type" value="Genomic_DNA"/>
</dbReference>
<dbReference type="AlphaFoldDB" id="A0A9P4U1N4"/>
<keyword evidence="6" id="KW-0963">Cytoplasm</keyword>
<dbReference type="Gene3D" id="3.10.580.10">
    <property type="entry name" value="CBS-domain"/>
    <property type="match status" value="2"/>
</dbReference>
<keyword evidence="7" id="KW-0677">Repeat</keyword>
<evidence type="ECO:0000256" key="6">
    <source>
        <dbReference type="ARBA" id="ARBA00022490"/>
    </source>
</evidence>
<proteinExistence type="inferred from homology"/>
<evidence type="ECO:0000256" key="2">
    <source>
        <dbReference type="ARBA" id="ARBA00004496"/>
    </source>
</evidence>
<reference evidence="12" key="1">
    <citation type="journal article" date="2020" name="Stud. Mycol.">
        <title>101 Dothideomycetes genomes: a test case for predicting lifestyles and emergence of pathogens.</title>
        <authorList>
            <person name="Haridas S."/>
            <person name="Albert R."/>
            <person name="Binder M."/>
            <person name="Bloem J."/>
            <person name="Labutti K."/>
            <person name="Salamov A."/>
            <person name="Andreopoulos B."/>
            <person name="Baker S."/>
            <person name="Barry K."/>
            <person name="Bills G."/>
            <person name="Bluhm B."/>
            <person name="Cannon C."/>
            <person name="Castanera R."/>
            <person name="Culley D."/>
            <person name="Daum C."/>
            <person name="Ezra D."/>
            <person name="Gonzalez J."/>
            <person name="Henrissat B."/>
            <person name="Kuo A."/>
            <person name="Liang C."/>
            <person name="Lipzen A."/>
            <person name="Lutzoni F."/>
            <person name="Magnuson J."/>
            <person name="Mondo S."/>
            <person name="Nolan M."/>
            <person name="Ohm R."/>
            <person name="Pangilinan J."/>
            <person name="Park H.-J."/>
            <person name="Ramirez L."/>
            <person name="Alfaro M."/>
            <person name="Sun H."/>
            <person name="Tritt A."/>
            <person name="Yoshinaga Y."/>
            <person name="Zwiers L.-H."/>
            <person name="Turgeon B."/>
            <person name="Goodwin S."/>
            <person name="Spatafora J."/>
            <person name="Crous P."/>
            <person name="Grigoriev I."/>
        </authorList>
    </citation>
    <scope>NUCLEOTIDE SEQUENCE</scope>
    <source>
        <strain evidence="12">CBS 130266</strain>
    </source>
</reference>
<evidence type="ECO:0000256" key="9">
    <source>
        <dbReference type="PROSITE-ProRule" id="PRU00703"/>
    </source>
</evidence>
<dbReference type="CDD" id="cd02205">
    <property type="entry name" value="CBS_pair_SF"/>
    <property type="match status" value="1"/>
</dbReference>
<evidence type="ECO:0000313" key="13">
    <source>
        <dbReference type="Proteomes" id="UP000800235"/>
    </source>
</evidence>
<feature type="region of interest" description="Disordered" evidence="10">
    <location>
        <begin position="451"/>
        <end position="501"/>
    </location>
</feature>
<accession>A0A9P4U1N4</accession>